<keyword evidence="1" id="KW-0472">Membrane</keyword>
<feature type="transmembrane region" description="Helical" evidence="1">
    <location>
        <begin position="22"/>
        <end position="42"/>
    </location>
</feature>
<protein>
    <submittedName>
        <fullName evidence="2">Uncharacterized protein</fullName>
    </submittedName>
</protein>
<proteinExistence type="predicted"/>
<dbReference type="EMBL" id="WOCE01000019">
    <property type="protein sequence ID" value="KAE9592856.1"/>
    <property type="molecule type" value="Genomic_DNA"/>
</dbReference>
<evidence type="ECO:0000256" key="1">
    <source>
        <dbReference type="SAM" id="Phobius"/>
    </source>
</evidence>
<sequence length="58" mass="6807">MKWSFLYQNLCFFQFCCSTKKINHACIMIYGYFTAVFTSHVLKMFPTLLNKSSMTTCS</sequence>
<evidence type="ECO:0000313" key="3">
    <source>
        <dbReference type="Proteomes" id="UP000447434"/>
    </source>
</evidence>
<accession>A0A6A4NGQ6</accession>
<evidence type="ECO:0000313" key="2">
    <source>
        <dbReference type="EMBL" id="KAE9592856.1"/>
    </source>
</evidence>
<keyword evidence="1" id="KW-1133">Transmembrane helix</keyword>
<dbReference type="AlphaFoldDB" id="A0A6A4NGQ6"/>
<name>A0A6A4NGQ6_LUPAL</name>
<reference evidence="3" key="1">
    <citation type="journal article" date="2020" name="Nat. Commun.">
        <title>Genome sequence of the cluster root forming white lupin.</title>
        <authorList>
            <person name="Hufnagel B."/>
            <person name="Marques A."/>
            <person name="Soriano A."/>
            <person name="Marques L."/>
            <person name="Divol F."/>
            <person name="Doumas P."/>
            <person name="Sallet E."/>
            <person name="Mancinotti D."/>
            <person name="Carrere S."/>
            <person name="Marande W."/>
            <person name="Arribat S."/>
            <person name="Keller J."/>
            <person name="Huneau C."/>
            <person name="Blein T."/>
            <person name="Aime D."/>
            <person name="Laguerre M."/>
            <person name="Taylor J."/>
            <person name="Schubert V."/>
            <person name="Nelson M."/>
            <person name="Geu-Flores F."/>
            <person name="Crespi M."/>
            <person name="Gallardo-Guerrero K."/>
            <person name="Delaux P.-M."/>
            <person name="Salse J."/>
            <person name="Berges H."/>
            <person name="Guyot R."/>
            <person name="Gouzy J."/>
            <person name="Peret B."/>
        </authorList>
    </citation>
    <scope>NUCLEOTIDE SEQUENCE [LARGE SCALE GENOMIC DNA]</scope>
    <source>
        <strain evidence="3">cv. Amiga</strain>
    </source>
</reference>
<dbReference type="Proteomes" id="UP000447434">
    <property type="component" value="Chromosome 19"/>
</dbReference>
<keyword evidence="3" id="KW-1185">Reference proteome</keyword>
<comment type="caution">
    <text evidence="2">The sequence shown here is derived from an EMBL/GenBank/DDBJ whole genome shotgun (WGS) entry which is preliminary data.</text>
</comment>
<keyword evidence="1" id="KW-0812">Transmembrane</keyword>
<gene>
    <name evidence="2" type="ORF">Lalb_Chr19g0133651</name>
</gene>
<organism evidence="2 3">
    <name type="scientific">Lupinus albus</name>
    <name type="common">White lupine</name>
    <name type="synonym">Lupinus termis</name>
    <dbReference type="NCBI Taxonomy" id="3870"/>
    <lineage>
        <taxon>Eukaryota</taxon>
        <taxon>Viridiplantae</taxon>
        <taxon>Streptophyta</taxon>
        <taxon>Embryophyta</taxon>
        <taxon>Tracheophyta</taxon>
        <taxon>Spermatophyta</taxon>
        <taxon>Magnoliopsida</taxon>
        <taxon>eudicotyledons</taxon>
        <taxon>Gunneridae</taxon>
        <taxon>Pentapetalae</taxon>
        <taxon>rosids</taxon>
        <taxon>fabids</taxon>
        <taxon>Fabales</taxon>
        <taxon>Fabaceae</taxon>
        <taxon>Papilionoideae</taxon>
        <taxon>50 kb inversion clade</taxon>
        <taxon>genistoids sensu lato</taxon>
        <taxon>core genistoids</taxon>
        <taxon>Genisteae</taxon>
        <taxon>Lupinus</taxon>
    </lineage>
</organism>